<sequence>MGFTAPINLWKKADEAKGVSILSTNGKRLFIARHGETVFNAVARMQGQHAVHTPLTRAGFLQADAMGRALAPWFEGKPTPILWSSTAGRALQTLAIVAEHVGADWHQTKADDRLQEIDVGDWSERTYADIHAEIGPFVDHNFGLFTVKPPNGEWYDDIAYRLTNWITDATAEPGDAIVLMHGMSARVLRGLLLNIEPHPLCDVPIADSLPQGSMVMIQDGVEQIVTLGEGQLERA</sequence>
<protein>
    <submittedName>
        <fullName evidence="5">Histidine phosphatase family protein</fullName>
    </submittedName>
</protein>
<dbReference type="GO" id="GO:0016791">
    <property type="term" value="F:phosphatase activity"/>
    <property type="evidence" value="ECO:0007669"/>
    <property type="project" value="TreeGrafter"/>
</dbReference>
<evidence type="ECO:0000256" key="4">
    <source>
        <dbReference type="PIRSR" id="PIRSR613078-2"/>
    </source>
</evidence>
<reference evidence="6" key="1">
    <citation type="submission" date="2018-08" db="EMBL/GenBank/DDBJ databases">
        <authorList>
            <person name="Kim S.-J."/>
            <person name="Jung G.-Y."/>
        </authorList>
    </citation>
    <scope>NUCLEOTIDE SEQUENCE [LARGE SCALE GENOMIC DNA]</scope>
    <source>
        <strain evidence="6">GY_G</strain>
    </source>
</reference>
<dbReference type="PANTHER" id="PTHR48100">
    <property type="entry name" value="BROAD-SPECIFICITY PHOSPHATASE YOR283W-RELATED"/>
    <property type="match status" value="1"/>
</dbReference>
<dbReference type="PANTHER" id="PTHR48100:SF1">
    <property type="entry name" value="HISTIDINE PHOSPHATASE FAMILY PROTEIN-RELATED"/>
    <property type="match status" value="1"/>
</dbReference>
<dbReference type="SMART" id="SM00855">
    <property type="entry name" value="PGAM"/>
    <property type="match status" value="1"/>
</dbReference>
<keyword evidence="6" id="KW-1185">Reference proteome</keyword>
<dbReference type="AlphaFoldDB" id="A0A371B5X6"/>
<dbReference type="GO" id="GO:0005737">
    <property type="term" value="C:cytoplasm"/>
    <property type="evidence" value="ECO:0007669"/>
    <property type="project" value="TreeGrafter"/>
</dbReference>
<dbReference type="InterPro" id="IPR013078">
    <property type="entry name" value="His_Pase_superF_clade-1"/>
</dbReference>
<evidence type="ECO:0000256" key="3">
    <source>
        <dbReference type="PIRSR" id="PIRSR613078-1"/>
    </source>
</evidence>
<gene>
    <name evidence="5" type="ORF">DXH95_13430</name>
</gene>
<name>A0A371B5X6_9SPHN</name>
<feature type="binding site" evidence="4">
    <location>
        <begin position="33"/>
        <end position="40"/>
    </location>
    <ligand>
        <name>substrate</name>
    </ligand>
</feature>
<feature type="active site" description="Tele-phosphohistidine intermediate" evidence="3">
    <location>
        <position position="34"/>
    </location>
</feature>
<feature type="binding site" evidence="4">
    <location>
        <position position="89"/>
    </location>
    <ligand>
        <name>substrate</name>
    </ligand>
</feature>
<proteinExistence type="predicted"/>
<accession>A0A371B5X6</accession>
<dbReference type="EMBL" id="QRGP01000002">
    <property type="protein sequence ID" value="RDV02912.1"/>
    <property type="molecule type" value="Genomic_DNA"/>
</dbReference>
<dbReference type="Gene3D" id="3.40.50.1240">
    <property type="entry name" value="Phosphoglycerate mutase-like"/>
    <property type="match status" value="1"/>
</dbReference>
<dbReference type="CDD" id="cd07067">
    <property type="entry name" value="HP_PGM_like"/>
    <property type="match status" value="1"/>
</dbReference>
<dbReference type="InterPro" id="IPR050275">
    <property type="entry name" value="PGM_Phosphatase"/>
</dbReference>
<evidence type="ECO:0000256" key="2">
    <source>
        <dbReference type="ARBA" id="ARBA00023235"/>
    </source>
</evidence>
<evidence type="ECO:0000256" key="1">
    <source>
        <dbReference type="ARBA" id="ARBA00023152"/>
    </source>
</evidence>
<evidence type="ECO:0000313" key="5">
    <source>
        <dbReference type="EMBL" id="RDV02912.1"/>
    </source>
</evidence>
<feature type="active site" description="Proton donor/acceptor" evidence="3">
    <location>
        <position position="116"/>
    </location>
</feature>
<dbReference type="InterPro" id="IPR029033">
    <property type="entry name" value="His_PPase_superfam"/>
</dbReference>
<dbReference type="SUPFAM" id="SSF53254">
    <property type="entry name" value="Phosphoglycerate mutase-like"/>
    <property type="match status" value="1"/>
</dbReference>
<dbReference type="PROSITE" id="PS00175">
    <property type="entry name" value="PG_MUTASE"/>
    <property type="match status" value="1"/>
</dbReference>
<evidence type="ECO:0000313" key="6">
    <source>
        <dbReference type="Proteomes" id="UP000263833"/>
    </source>
</evidence>
<comment type="caution">
    <text evidence="5">The sequence shown here is derived from an EMBL/GenBank/DDBJ whole genome shotgun (WGS) entry which is preliminary data.</text>
</comment>
<dbReference type="InterPro" id="IPR001345">
    <property type="entry name" value="PG/BPGM_mutase_AS"/>
</dbReference>
<dbReference type="Proteomes" id="UP000263833">
    <property type="component" value="Unassembled WGS sequence"/>
</dbReference>
<keyword evidence="2" id="KW-0413">Isomerase</keyword>
<keyword evidence="1" id="KW-0324">Glycolysis</keyword>
<organism evidence="5 6">
    <name type="scientific">Sphingorhabdus pulchriflava</name>
    <dbReference type="NCBI Taxonomy" id="2292257"/>
    <lineage>
        <taxon>Bacteria</taxon>
        <taxon>Pseudomonadati</taxon>
        <taxon>Pseudomonadota</taxon>
        <taxon>Alphaproteobacteria</taxon>
        <taxon>Sphingomonadales</taxon>
        <taxon>Sphingomonadaceae</taxon>
        <taxon>Sphingorhabdus</taxon>
    </lineage>
</organism>
<dbReference type="OrthoDB" id="9781415at2"/>
<dbReference type="Pfam" id="PF00300">
    <property type="entry name" value="His_Phos_1"/>
    <property type="match status" value="1"/>
</dbReference>